<dbReference type="NCBIfam" id="NF033788">
    <property type="entry name" value="HTH_metalloreg"/>
    <property type="match status" value="1"/>
</dbReference>
<keyword evidence="1" id="KW-0805">Transcription regulation</keyword>
<evidence type="ECO:0000256" key="2">
    <source>
        <dbReference type="ARBA" id="ARBA00023125"/>
    </source>
</evidence>
<feature type="domain" description="HTH arsR-type" evidence="4">
    <location>
        <begin position="1"/>
        <end position="92"/>
    </location>
</feature>
<dbReference type="SMART" id="SM00418">
    <property type="entry name" value="HTH_ARSR"/>
    <property type="match status" value="1"/>
</dbReference>
<dbReference type="SUPFAM" id="SSF46785">
    <property type="entry name" value="Winged helix' DNA-binding domain"/>
    <property type="match status" value="1"/>
</dbReference>
<dbReference type="AlphaFoldDB" id="A0A2K4ZCF1"/>
<dbReference type="Pfam" id="PF09860">
    <property type="entry name" value="DUF2087"/>
    <property type="match status" value="1"/>
</dbReference>
<name>A0A2K4ZCF1_9FIRM</name>
<dbReference type="PANTHER" id="PTHR33154:SF35">
    <property type="entry name" value="TRANSCRIPTIONAL REGULATOR, ARSR FAMILY"/>
    <property type="match status" value="1"/>
</dbReference>
<proteinExistence type="predicted"/>
<evidence type="ECO:0000313" key="5">
    <source>
        <dbReference type="EMBL" id="SOY28140.1"/>
    </source>
</evidence>
<evidence type="ECO:0000256" key="3">
    <source>
        <dbReference type="ARBA" id="ARBA00023163"/>
    </source>
</evidence>
<dbReference type="Pfam" id="PF01022">
    <property type="entry name" value="HTH_5"/>
    <property type="match status" value="1"/>
</dbReference>
<dbReference type="Gene3D" id="1.10.10.10">
    <property type="entry name" value="Winged helix-like DNA-binding domain superfamily/Winged helix DNA-binding domain"/>
    <property type="match status" value="1"/>
</dbReference>
<dbReference type="GO" id="GO:0003677">
    <property type="term" value="F:DNA binding"/>
    <property type="evidence" value="ECO:0007669"/>
    <property type="project" value="UniProtKB-KW"/>
</dbReference>
<dbReference type="PROSITE" id="PS50987">
    <property type="entry name" value="HTH_ARSR_2"/>
    <property type="match status" value="1"/>
</dbReference>
<dbReference type="OrthoDB" id="9798835at2"/>
<evidence type="ECO:0000256" key="1">
    <source>
        <dbReference type="ARBA" id="ARBA00023015"/>
    </source>
</evidence>
<keyword evidence="6" id="KW-1185">Reference proteome</keyword>
<dbReference type="RefSeq" id="WP_103238266.1">
    <property type="nucleotide sequence ID" value="NZ_CANRXC010000032.1"/>
</dbReference>
<evidence type="ECO:0000313" key="6">
    <source>
        <dbReference type="Proteomes" id="UP000236311"/>
    </source>
</evidence>
<dbReference type="InterPro" id="IPR001845">
    <property type="entry name" value="HTH_ArsR_DNA-bd_dom"/>
</dbReference>
<reference evidence="5 6" key="1">
    <citation type="submission" date="2018-01" db="EMBL/GenBank/DDBJ databases">
        <authorList>
            <person name="Gaut B.S."/>
            <person name="Morton B.R."/>
            <person name="Clegg M.T."/>
            <person name="Duvall M.R."/>
        </authorList>
    </citation>
    <scope>NUCLEOTIDE SEQUENCE [LARGE SCALE GENOMIC DNA]</scope>
    <source>
        <strain evidence="5">GP69</strain>
    </source>
</reference>
<dbReference type="CDD" id="cd00090">
    <property type="entry name" value="HTH_ARSR"/>
    <property type="match status" value="1"/>
</dbReference>
<dbReference type="GO" id="GO:0003700">
    <property type="term" value="F:DNA-binding transcription factor activity"/>
    <property type="evidence" value="ECO:0007669"/>
    <property type="project" value="InterPro"/>
</dbReference>
<keyword evidence="2" id="KW-0238">DNA-binding</keyword>
<accession>A0A2K4ZCF1</accession>
<evidence type="ECO:0000259" key="4">
    <source>
        <dbReference type="PROSITE" id="PS50987"/>
    </source>
</evidence>
<dbReference type="Proteomes" id="UP000236311">
    <property type="component" value="Unassembled WGS sequence"/>
</dbReference>
<dbReference type="InterPro" id="IPR036390">
    <property type="entry name" value="WH_DNA-bd_sf"/>
</dbReference>
<dbReference type="EMBL" id="OFSM01000004">
    <property type="protein sequence ID" value="SOY28140.1"/>
    <property type="molecule type" value="Genomic_DNA"/>
</dbReference>
<dbReference type="InterPro" id="IPR051081">
    <property type="entry name" value="HTH_MetalResp_TranReg"/>
</dbReference>
<keyword evidence="3" id="KW-0804">Transcription</keyword>
<dbReference type="PRINTS" id="PR00778">
    <property type="entry name" value="HTHARSR"/>
</dbReference>
<gene>
    <name evidence="5" type="primary">kmtR</name>
    <name evidence="5" type="ORF">AMURIS_00847</name>
</gene>
<organism evidence="5 6">
    <name type="scientific">Acetatifactor muris</name>
    <dbReference type="NCBI Taxonomy" id="879566"/>
    <lineage>
        <taxon>Bacteria</taxon>
        <taxon>Bacillati</taxon>
        <taxon>Bacillota</taxon>
        <taxon>Clostridia</taxon>
        <taxon>Lachnospirales</taxon>
        <taxon>Lachnospiraceae</taxon>
        <taxon>Acetatifactor</taxon>
    </lineage>
</organism>
<dbReference type="InterPro" id="IPR018656">
    <property type="entry name" value="DUF2087"/>
</dbReference>
<dbReference type="PANTHER" id="PTHR33154">
    <property type="entry name" value="TRANSCRIPTIONAL REGULATOR, ARSR FAMILY"/>
    <property type="match status" value="1"/>
</dbReference>
<dbReference type="InterPro" id="IPR011991">
    <property type="entry name" value="ArsR-like_HTH"/>
</dbReference>
<sequence>MTETEAIRLFKCLSDKSRLQILKSLAIEDMYVERLAERLGITAPTVSFHLKKLADAGAVTSYKSQYYMMYSLKKEIFDTTILEILQEKSDEAEVQARRDEEYRQKVINTFFEYGKLKSIPAQQKKERIVLEVIAQAFEFDRIYSEREVNIMIADFHDDFCTIRRDMIGEQLLARDTDGYWRVKPENQER</sequence>
<dbReference type="InterPro" id="IPR036388">
    <property type="entry name" value="WH-like_DNA-bd_sf"/>
</dbReference>
<protein>
    <submittedName>
        <fullName evidence="5">HTH-type transcriptional regulator KmtR</fullName>
    </submittedName>
</protein>